<dbReference type="AlphaFoldDB" id="A0A3B7MK60"/>
<dbReference type="InterPro" id="IPR000504">
    <property type="entry name" value="RRM_dom"/>
</dbReference>
<dbReference type="Gene3D" id="3.30.70.330">
    <property type="match status" value="1"/>
</dbReference>
<dbReference type="Proteomes" id="UP000263900">
    <property type="component" value="Chromosome"/>
</dbReference>
<evidence type="ECO:0000259" key="1">
    <source>
        <dbReference type="PROSITE" id="PS50102"/>
    </source>
</evidence>
<dbReference type="InterPro" id="IPR012677">
    <property type="entry name" value="Nucleotide-bd_a/b_plait_sf"/>
</dbReference>
<dbReference type="InterPro" id="IPR035979">
    <property type="entry name" value="RBD_domain_sf"/>
</dbReference>
<dbReference type="Pfam" id="PF00076">
    <property type="entry name" value="RRM_1"/>
    <property type="match status" value="1"/>
</dbReference>
<evidence type="ECO:0000313" key="3">
    <source>
        <dbReference type="Proteomes" id="UP000263900"/>
    </source>
</evidence>
<dbReference type="SUPFAM" id="SSF54928">
    <property type="entry name" value="RNA-binding domain, RBD"/>
    <property type="match status" value="1"/>
</dbReference>
<accession>A0A3B7MK60</accession>
<keyword evidence="3" id="KW-1185">Reference proteome</keyword>
<dbReference type="RefSeq" id="WP_119049254.1">
    <property type="nucleotide sequence ID" value="NZ_CP032157.1"/>
</dbReference>
<name>A0A3B7MK60_9BACT</name>
<gene>
    <name evidence="2" type="ORF">D3H65_05245</name>
</gene>
<dbReference type="PANTHER" id="PTHR15241:SF304">
    <property type="entry name" value="RRM DOMAIN-CONTAINING PROTEIN"/>
    <property type="match status" value="1"/>
</dbReference>
<feature type="domain" description="RRM" evidence="1">
    <location>
        <begin position="1"/>
        <end position="80"/>
    </location>
</feature>
<dbReference type="KEGG" id="pseg:D3H65_05245"/>
<proteinExistence type="predicted"/>
<dbReference type="EMBL" id="CP032157">
    <property type="protein sequence ID" value="AXY73416.1"/>
    <property type="molecule type" value="Genomic_DNA"/>
</dbReference>
<protein>
    <submittedName>
        <fullName evidence="2">RNA-binding protein</fullName>
    </submittedName>
</protein>
<sequence length="80" mass="8978">MNIFVGNLNKKTTANHLFQLFLQFGKVISVRILRDNQTGYSLGCGYIEMDSQAGSAAIQNLHEMFFMNTYMEVNEVPIGG</sequence>
<dbReference type="GO" id="GO:0003723">
    <property type="term" value="F:RNA binding"/>
    <property type="evidence" value="ECO:0007669"/>
    <property type="project" value="InterPro"/>
</dbReference>
<dbReference type="OrthoDB" id="680720at2"/>
<dbReference type="CDD" id="cd00590">
    <property type="entry name" value="RRM_SF"/>
    <property type="match status" value="1"/>
</dbReference>
<reference evidence="2 3" key="1">
    <citation type="submission" date="2018-09" db="EMBL/GenBank/DDBJ databases">
        <title>Genome sequencing of strain 6GH32-13.</title>
        <authorList>
            <person name="Weon H.-Y."/>
            <person name="Heo J."/>
            <person name="Kwon S.-W."/>
        </authorList>
    </citation>
    <scope>NUCLEOTIDE SEQUENCE [LARGE SCALE GENOMIC DNA]</scope>
    <source>
        <strain evidence="2 3">5GH32-13</strain>
    </source>
</reference>
<dbReference type="SMART" id="SM00360">
    <property type="entry name" value="RRM"/>
    <property type="match status" value="1"/>
</dbReference>
<dbReference type="PROSITE" id="PS50102">
    <property type="entry name" value="RRM"/>
    <property type="match status" value="1"/>
</dbReference>
<dbReference type="PANTHER" id="PTHR15241">
    <property type="entry name" value="TRANSFORMER-2-RELATED"/>
    <property type="match status" value="1"/>
</dbReference>
<evidence type="ECO:0000313" key="2">
    <source>
        <dbReference type="EMBL" id="AXY73416.1"/>
    </source>
</evidence>
<organism evidence="2 3">
    <name type="scientific">Paraflavitalea soli</name>
    <dbReference type="NCBI Taxonomy" id="2315862"/>
    <lineage>
        <taxon>Bacteria</taxon>
        <taxon>Pseudomonadati</taxon>
        <taxon>Bacteroidota</taxon>
        <taxon>Chitinophagia</taxon>
        <taxon>Chitinophagales</taxon>
        <taxon>Chitinophagaceae</taxon>
        <taxon>Paraflavitalea</taxon>
    </lineage>
</organism>